<dbReference type="InterPro" id="IPR039361">
    <property type="entry name" value="Cyclin"/>
</dbReference>
<feature type="domain" description="Cyclin-like" evidence="7">
    <location>
        <begin position="367"/>
        <end position="446"/>
    </location>
</feature>
<dbReference type="FunFam" id="1.10.472.10:FF:000013">
    <property type="entry name" value="Cyclin A1"/>
    <property type="match status" value="1"/>
</dbReference>
<dbReference type="PIRSF" id="PIRSF001771">
    <property type="entry name" value="Cyclin_A_B_D_E"/>
    <property type="match status" value="1"/>
</dbReference>
<evidence type="ECO:0000256" key="1">
    <source>
        <dbReference type="ARBA" id="ARBA00006955"/>
    </source>
</evidence>
<evidence type="ECO:0000256" key="4">
    <source>
        <dbReference type="ARBA" id="ARBA00023306"/>
    </source>
</evidence>
<feature type="domain" description="Cyclin-like" evidence="7">
    <location>
        <begin position="270"/>
        <end position="354"/>
    </location>
</feature>
<dbReference type="PROSITE" id="PS00292">
    <property type="entry name" value="CYCLINS"/>
    <property type="match status" value="1"/>
</dbReference>
<evidence type="ECO:0000259" key="8">
    <source>
        <dbReference type="SMART" id="SM01332"/>
    </source>
</evidence>
<keyword evidence="2" id="KW-0132">Cell division</keyword>
<feature type="region of interest" description="Disordered" evidence="6">
    <location>
        <begin position="27"/>
        <end position="55"/>
    </location>
</feature>
<evidence type="ECO:0000313" key="10">
    <source>
        <dbReference type="Proteomes" id="UP000325081"/>
    </source>
</evidence>
<proteinExistence type="inferred from homology"/>
<dbReference type="GO" id="GO:0051301">
    <property type="term" value="P:cell division"/>
    <property type="evidence" value="ECO:0007669"/>
    <property type="project" value="UniProtKB-KW"/>
</dbReference>
<dbReference type="SMART" id="SM01332">
    <property type="entry name" value="Cyclin_C"/>
    <property type="match status" value="1"/>
</dbReference>
<accession>A0A5A7PI20</accession>
<dbReference type="OrthoDB" id="5590282at2759"/>
<dbReference type="SUPFAM" id="SSF47954">
    <property type="entry name" value="Cyclin-like"/>
    <property type="match status" value="2"/>
</dbReference>
<dbReference type="InterPro" id="IPR004367">
    <property type="entry name" value="Cyclin_C-dom"/>
</dbReference>
<keyword evidence="4" id="KW-0131">Cell cycle</keyword>
<dbReference type="GO" id="GO:0044772">
    <property type="term" value="P:mitotic cell cycle phase transition"/>
    <property type="evidence" value="ECO:0007669"/>
    <property type="project" value="InterPro"/>
</dbReference>
<dbReference type="InterPro" id="IPR048258">
    <property type="entry name" value="Cyclins_cyclin-box"/>
</dbReference>
<evidence type="ECO:0000259" key="7">
    <source>
        <dbReference type="SMART" id="SM00385"/>
    </source>
</evidence>
<dbReference type="InterPro" id="IPR046965">
    <property type="entry name" value="Cyclin_A/B-like"/>
</dbReference>
<keyword evidence="10" id="KW-1185">Reference proteome</keyword>
<gene>
    <name evidence="9" type="ORF">STAS_08573</name>
</gene>
<dbReference type="AlphaFoldDB" id="A0A5A7PI20"/>
<comment type="caution">
    <text evidence="9">The sequence shown here is derived from an EMBL/GenBank/DDBJ whole genome shotgun (WGS) entry which is preliminary data.</text>
</comment>
<protein>
    <submittedName>
        <fullName evidence="9">Cyclin A2</fullName>
    </submittedName>
</protein>
<dbReference type="Proteomes" id="UP000325081">
    <property type="component" value="Unassembled WGS sequence"/>
</dbReference>
<comment type="similarity">
    <text evidence="1">Belongs to the cyclin family. Cyclin AB subfamily.</text>
</comment>
<evidence type="ECO:0000313" key="9">
    <source>
        <dbReference type="EMBL" id="GER32505.1"/>
    </source>
</evidence>
<dbReference type="EMBL" id="BKCP01004616">
    <property type="protein sequence ID" value="GER32505.1"/>
    <property type="molecule type" value="Genomic_DNA"/>
</dbReference>
<dbReference type="PANTHER" id="PTHR10177">
    <property type="entry name" value="CYCLINS"/>
    <property type="match status" value="1"/>
</dbReference>
<dbReference type="SMART" id="SM00385">
    <property type="entry name" value="CYCLIN"/>
    <property type="match status" value="2"/>
</dbReference>
<dbReference type="Pfam" id="PF02984">
    <property type="entry name" value="Cyclin_C"/>
    <property type="match status" value="1"/>
</dbReference>
<keyword evidence="3 5" id="KW-0195">Cyclin</keyword>
<reference evidence="10" key="1">
    <citation type="journal article" date="2019" name="Curr. Biol.">
        <title>Genome Sequence of Striga asiatica Provides Insight into the Evolution of Plant Parasitism.</title>
        <authorList>
            <person name="Yoshida S."/>
            <person name="Kim S."/>
            <person name="Wafula E.K."/>
            <person name="Tanskanen J."/>
            <person name="Kim Y.M."/>
            <person name="Honaas L."/>
            <person name="Yang Z."/>
            <person name="Spallek T."/>
            <person name="Conn C.E."/>
            <person name="Ichihashi Y."/>
            <person name="Cheong K."/>
            <person name="Cui S."/>
            <person name="Der J.P."/>
            <person name="Gundlach H."/>
            <person name="Jiao Y."/>
            <person name="Hori C."/>
            <person name="Ishida J.K."/>
            <person name="Kasahara H."/>
            <person name="Kiba T."/>
            <person name="Kim M.S."/>
            <person name="Koo N."/>
            <person name="Laohavisit A."/>
            <person name="Lee Y.H."/>
            <person name="Lumba S."/>
            <person name="McCourt P."/>
            <person name="Mortimer J.C."/>
            <person name="Mutuku J.M."/>
            <person name="Nomura T."/>
            <person name="Sasaki-Sekimoto Y."/>
            <person name="Seto Y."/>
            <person name="Wang Y."/>
            <person name="Wakatake T."/>
            <person name="Sakakibara H."/>
            <person name="Demura T."/>
            <person name="Yamaguchi S."/>
            <person name="Yoneyama K."/>
            <person name="Manabe R.I."/>
            <person name="Nelson D.C."/>
            <person name="Schulman A.H."/>
            <person name="Timko M.P."/>
            <person name="dePamphilis C.W."/>
            <person name="Choi D."/>
            <person name="Shirasu K."/>
        </authorList>
    </citation>
    <scope>NUCLEOTIDE SEQUENCE [LARGE SCALE GENOMIC DNA]</scope>
    <source>
        <strain evidence="10">cv. UVA1</strain>
    </source>
</reference>
<evidence type="ECO:0000256" key="3">
    <source>
        <dbReference type="ARBA" id="ARBA00023127"/>
    </source>
</evidence>
<dbReference type="InterPro" id="IPR006671">
    <property type="entry name" value="Cyclin_N"/>
</dbReference>
<dbReference type="InterPro" id="IPR036915">
    <property type="entry name" value="Cyclin-like_sf"/>
</dbReference>
<dbReference type="Gene3D" id="1.10.472.10">
    <property type="entry name" value="Cyclin-like"/>
    <property type="match status" value="2"/>
</dbReference>
<sequence length="448" mass="51449">MRRAVTNNKNMSSCPTIRITRARAKTLAKQSDNFSQTNAKRPAGGEKKLPAGGLDGCPKRRAVFKDVTNVTRQNADVKSKNAGRDELSKCDKEVALQAEGNVAPVCIAKMLQIQEEKRESKLHYTNKKIKMESKEIVSVDDQKTSRTLVPIFEKANHSKLNCIARTFQAALVRNNHTIALLYKKDEQLIYEFLADHAEDEQLYTKEENFLKKSGLIDIDTQDKDPQMCGQYVEDIYHHLYAAELGRRPSLDYMEKVQRDINQGMRAILVDWLVEVSDEYKMASDTLYLTVNLIDRFLSHHYIEKQKLQLLGVTCMLIASKYEEIYAPRVEEFCFITDNTYTKDEVVKMETCVLNCLSFQLSVPTTKKFLRRFLRAAQVSYEVPLAELEFLANYLAELTLTDYSFLKFLPSLIAASAIFLARWTLDQSQNPWFKYVSTLYSSKPVQSLF</sequence>
<evidence type="ECO:0000256" key="2">
    <source>
        <dbReference type="ARBA" id="ARBA00022618"/>
    </source>
</evidence>
<name>A0A5A7PI20_STRAF</name>
<evidence type="ECO:0000256" key="6">
    <source>
        <dbReference type="SAM" id="MobiDB-lite"/>
    </source>
</evidence>
<dbReference type="GO" id="GO:0016538">
    <property type="term" value="F:cyclin-dependent protein serine/threonine kinase regulator activity"/>
    <property type="evidence" value="ECO:0007669"/>
    <property type="project" value="InterPro"/>
</dbReference>
<evidence type="ECO:0000256" key="5">
    <source>
        <dbReference type="RuleBase" id="RU000383"/>
    </source>
</evidence>
<organism evidence="9 10">
    <name type="scientific">Striga asiatica</name>
    <name type="common">Asiatic witchweed</name>
    <name type="synonym">Buchnera asiatica</name>
    <dbReference type="NCBI Taxonomy" id="4170"/>
    <lineage>
        <taxon>Eukaryota</taxon>
        <taxon>Viridiplantae</taxon>
        <taxon>Streptophyta</taxon>
        <taxon>Embryophyta</taxon>
        <taxon>Tracheophyta</taxon>
        <taxon>Spermatophyta</taxon>
        <taxon>Magnoliopsida</taxon>
        <taxon>eudicotyledons</taxon>
        <taxon>Gunneridae</taxon>
        <taxon>Pentapetalae</taxon>
        <taxon>asterids</taxon>
        <taxon>lamiids</taxon>
        <taxon>Lamiales</taxon>
        <taxon>Orobanchaceae</taxon>
        <taxon>Buchnereae</taxon>
        <taxon>Striga</taxon>
    </lineage>
</organism>
<dbReference type="CDD" id="cd20562">
    <property type="entry name" value="CYCLIN_AtCycA_like_rpt1"/>
    <property type="match status" value="1"/>
</dbReference>
<dbReference type="InterPro" id="IPR013763">
    <property type="entry name" value="Cyclin-like_dom"/>
</dbReference>
<feature type="domain" description="Cyclin C-terminal" evidence="8">
    <location>
        <begin position="363"/>
        <end position="448"/>
    </location>
</feature>
<dbReference type="Pfam" id="PF00134">
    <property type="entry name" value="Cyclin_N"/>
    <property type="match status" value="1"/>
</dbReference>
<feature type="compositionally biased region" description="Polar residues" evidence="6">
    <location>
        <begin position="28"/>
        <end position="39"/>
    </location>
</feature>
<dbReference type="FunFam" id="1.10.472.10:FF:000167">
    <property type="entry name" value="Mitotic cyclin 6"/>
    <property type="match status" value="1"/>
</dbReference>